<feature type="region of interest" description="Disordered" evidence="1">
    <location>
        <begin position="14"/>
        <end position="46"/>
    </location>
</feature>
<dbReference type="Proteomes" id="UP001054837">
    <property type="component" value="Unassembled WGS sequence"/>
</dbReference>
<sequence length="99" mass="11156">MFEHFFQQTAKKFEKMKKSIKSNNNPKLSQSKRLSHSLPSANDSVHGERQFRKMLSAVTTVPVNGILNTKLIGDASRRISLQGVQLNEVASGRDLAPFW</sequence>
<organism evidence="2 3">
    <name type="scientific">Caerostris darwini</name>
    <dbReference type="NCBI Taxonomy" id="1538125"/>
    <lineage>
        <taxon>Eukaryota</taxon>
        <taxon>Metazoa</taxon>
        <taxon>Ecdysozoa</taxon>
        <taxon>Arthropoda</taxon>
        <taxon>Chelicerata</taxon>
        <taxon>Arachnida</taxon>
        <taxon>Araneae</taxon>
        <taxon>Araneomorphae</taxon>
        <taxon>Entelegynae</taxon>
        <taxon>Araneoidea</taxon>
        <taxon>Araneidae</taxon>
        <taxon>Caerostris</taxon>
    </lineage>
</organism>
<dbReference type="EMBL" id="BPLQ01005716">
    <property type="protein sequence ID" value="GIY16627.1"/>
    <property type="molecule type" value="Genomic_DNA"/>
</dbReference>
<name>A0AAV4R5D4_9ARAC</name>
<feature type="compositionally biased region" description="Polar residues" evidence="1">
    <location>
        <begin position="22"/>
        <end position="43"/>
    </location>
</feature>
<evidence type="ECO:0000313" key="2">
    <source>
        <dbReference type="EMBL" id="GIY16627.1"/>
    </source>
</evidence>
<dbReference type="AlphaFoldDB" id="A0AAV4R5D4"/>
<reference evidence="2 3" key="1">
    <citation type="submission" date="2021-06" db="EMBL/GenBank/DDBJ databases">
        <title>Caerostris darwini draft genome.</title>
        <authorList>
            <person name="Kono N."/>
            <person name="Arakawa K."/>
        </authorList>
    </citation>
    <scope>NUCLEOTIDE SEQUENCE [LARGE SCALE GENOMIC DNA]</scope>
</reference>
<keyword evidence="3" id="KW-1185">Reference proteome</keyword>
<accession>A0AAV4R5D4</accession>
<evidence type="ECO:0000256" key="1">
    <source>
        <dbReference type="SAM" id="MobiDB-lite"/>
    </source>
</evidence>
<comment type="caution">
    <text evidence="2">The sequence shown here is derived from an EMBL/GenBank/DDBJ whole genome shotgun (WGS) entry which is preliminary data.</text>
</comment>
<protein>
    <submittedName>
        <fullName evidence="2">Uncharacterized protein</fullName>
    </submittedName>
</protein>
<proteinExistence type="predicted"/>
<gene>
    <name evidence="2" type="ORF">CDAR_599151</name>
</gene>
<evidence type="ECO:0000313" key="3">
    <source>
        <dbReference type="Proteomes" id="UP001054837"/>
    </source>
</evidence>